<keyword evidence="3" id="KW-1185">Reference proteome</keyword>
<evidence type="ECO:0000313" key="2">
    <source>
        <dbReference type="EMBL" id="MDY7220508.1"/>
    </source>
</evidence>
<dbReference type="InterPro" id="IPR050900">
    <property type="entry name" value="Transposase_IS3/IS150/IS904"/>
</dbReference>
<dbReference type="NCBIfam" id="NF033516">
    <property type="entry name" value="transpos_IS3"/>
    <property type="match status" value="1"/>
</dbReference>
<dbReference type="RefSeq" id="WP_321554586.1">
    <property type="nucleotide sequence ID" value="NZ_JAXIVU010000047.1"/>
</dbReference>
<reference evidence="2 3" key="1">
    <citation type="submission" date="2023-12" db="EMBL/GenBank/DDBJ databases">
        <title>Denitrificimonas halotolerans sp. nov.,a novel species isolated from landfill leachate.</title>
        <authorList>
            <person name="Wang S."/>
        </authorList>
    </citation>
    <scope>NUCLEOTIDE SEQUENCE [LARGE SCALE GENOMIC DNA]</scope>
    <source>
        <strain evidence="2 3">JX-1</strain>
    </source>
</reference>
<dbReference type="PANTHER" id="PTHR46889:SF4">
    <property type="entry name" value="TRANSPOSASE INSO FOR INSERTION SEQUENCE ELEMENT IS911B-RELATED"/>
    <property type="match status" value="1"/>
</dbReference>
<dbReference type="Gene3D" id="3.30.420.10">
    <property type="entry name" value="Ribonuclease H-like superfamily/Ribonuclease H"/>
    <property type="match status" value="1"/>
</dbReference>
<accession>A0ABU5GU45</accession>
<dbReference type="Pfam" id="PF00665">
    <property type="entry name" value="rve"/>
    <property type="match status" value="1"/>
</dbReference>
<dbReference type="EMBL" id="JAXIVU010000047">
    <property type="protein sequence ID" value="MDY7220508.1"/>
    <property type="molecule type" value="Genomic_DNA"/>
</dbReference>
<evidence type="ECO:0000313" key="3">
    <source>
        <dbReference type="Proteomes" id="UP001294570"/>
    </source>
</evidence>
<dbReference type="PROSITE" id="PS50994">
    <property type="entry name" value="INTEGRASE"/>
    <property type="match status" value="1"/>
</dbReference>
<feature type="domain" description="Integrase catalytic" evidence="1">
    <location>
        <begin position="116"/>
        <end position="177"/>
    </location>
</feature>
<dbReference type="Proteomes" id="UP001294570">
    <property type="component" value="Unassembled WGS sequence"/>
</dbReference>
<dbReference type="InterPro" id="IPR025948">
    <property type="entry name" value="HTH-like_dom"/>
</dbReference>
<dbReference type="InterPro" id="IPR048020">
    <property type="entry name" value="Transpos_IS3"/>
</dbReference>
<dbReference type="InterPro" id="IPR012337">
    <property type="entry name" value="RNaseH-like_sf"/>
</dbReference>
<name>A0ABU5GU45_9GAMM</name>
<comment type="caution">
    <text evidence="2">The sequence shown here is derived from an EMBL/GenBank/DDBJ whole genome shotgun (WGS) entry which is preliminary data.</text>
</comment>
<dbReference type="SUPFAM" id="SSF53098">
    <property type="entry name" value="Ribonuclease H-like"/>
    <property type="match status" value="1"/>
</dbReference>
<feature type="non-terminal residue" evidence="2">
    <location>
        <position position="177"/>
    </location>
</feature>
<dbReference type="Pfam" id="PF13276">
    <property type="entry name" value="HTH_21"/>
    <property type="match status" value="1"/>
</dbReference>
<sequence length="177" mass="20514">MFEHKKSHSVRLMCRVLCVHHSGYYQWIKQPESARALENKRLTALIQESWLESGGIYGSPRIYQDLREAGETCSVNRVARLMSCARLKALRGYKAPRHRAGKPALAAKNQLNREFNYAQPNKAWVTDITYIRTYEGFMYLAVILDLHSRRVIGWSMKASMAKEIVIDALLMAIWRRN</sequence>
<protein>
    <submittedName>
        <fullName evidence="2">IS3 family transposase</fullName>
    </submittedName>
</protein>
<proteinExistence type="predicted"/>
<gene>
    <name evidence="2" type="ORF">TOI97_13210</name>
</gene>
<dbReference type="PANTHER" id="PTHR46889">
    <property type="entry name" value="TRANSPOSASE INSF FOR INSERTION SEQUENCE IS3B-RELATED"/>
    <property type="match status" value="1"/>
</dbReference>
<organism evidence="2 3">
    <name type="scientific">Denitrificimonas halotolerans</name>
    <dbReference type="NCBI Taxonomy" id="3098930"/>
    <lineage>
        <taxon>Bacteria</taxon>
        <taxon>Pseudomonadati</taxon>
        <taxon>Pseudomonadota</taxon>
        <taxon>Gammaproteobacteria</taxon>
        <taxon>Pseudomonadales</taxon>
        <taxon>Pseudomonadaceae</taxon>
        <taxon>Denitrificimonas</taxon>
    </lineage>
</organism>
<evidence type="ECO:0000259" key="1">
    <source>
        <dbReference type="PROSITE" id="PS50994"/>
    </source>
</evidence>
<dbReference type="InterPro" id="IPR036397">
    <property type="entry name" value="RNaseH_sf"/>
</dbReference>
<dbReference type="InterPro" id="IPR001584">
    <property type="entry name" value="Integrase_cat-core"/>
</dbReference>